<dbReference type="AlphaFoldDB" id="A0AAV1Q9U2"/>
<keyword evidence="2" id="KW-0812">Transmembrane</keyword>
<evidence type="ECO:0000256" key="3">
    <source>
        <dbReference type="SAM" id="SignalP"/>
    </source>
</evidence>
<gene>
    <name evidence="5" type="ORF">FSCOSCO3_A007439</name>
</gene>
<feature type="transmembrane region" description="Helical" evidence="2">
    <location>
        <begin position="161"/>
        <end position="184"/>
    </location>
</feature>
<protein>
    <submittedName>
        <fullName evidence="5">B- and T-lymphocyte attenuator-like</fullName>
    </submittedName>
</protein>
<name>A0AAV1Q9U2_SCOSC</name>
<dbReference type="InterPro" id="IPR013783">
    <property type="entry name" value="Ig-like_fold"/>
</dbReference>
<dbReference type="Gene3D" id="2.60.40.10">
    <property type="entry name" value="Immunoglobulins"/>
    <property type="match status" value="1"/>
</dbReference>
<proteinExistence type="predicted"/>
<keyword evidence="2" id="KW-0472">Membrane</keyword>
<keyword evidence="3" id="KW-0732">Signal</keyword>
<dbReference type="PROSITE" id="PS50835">
    <property type="entry name" value="IG_LIKE"/>
    <property type="match status" value="1"/>
</dbReference>
<dbReference type="InterPro" id="IPR039257">
    <property type="entry name" value="BTLA"/>
</dbReference>
<keyword evidence="2" id="KW-1133">Transmembrane helix</keyword>
<evidence type="ECO:0000256" key="2">
    <source>
        <dbReference type="SAM" id="Phobius"/>
    </source>
</evidence>
<feature type="domain" description="Ig-like" evidence="4">
    <location>
        <begin position="33"/>
        <end position="131"/>
    </location>
</feature>
<feature type="region of interest" description="Disordered" evidence="1">
    <location>
        <begin position="189"/>
        <end position="248"/>
    </location>
</feature>
<dbReference type="EMBL" id="CAWUFR010000736">
    <property type="protein sequence ID" value="CAK6980801.1"/>
    <property type="molecule type" value="Genomic_DNA"/>
</dbReference>
<keyword evidence="6" id="KW-1185">Reference proteome</keyword>
<dbReference type="GO" id="GO:0002768">
    <property type="term" value="P:immune response-regulating cell surface receptor signaling pathway"/>
    <property type="evidence" value="ECO:0007669"/>
    <property type="project" value="InterPro"/>
</dbReference>
<reference evidence="5 6" key="1">
    <citation type="submission" date="2024-01" db="EMBL/GenBank/DDBJ databases">
        <authorList>
            <person name="Alioto T."/>
            <person name="Alioto T."/>
            <person name="Gomez Garrido J."/>
        </authorList>
    </citation>
    <scope>NUCLEOTIDE SEQUENCE [LARGE SCALE GENOMIC DNA]</scope>
</reference>
<dbReference type="CDD" id="cd00096">
    <property type="entry name" value="Ig"/>
    <property type="match status" value="1"/>
</dbReference>
<feature type="compositionally biased region" description="Basic and acidic residues" evidence="1">
    <location>
        <begin position="234"/>
        <end position="248"/>
    </location>
</feature>
<accession>A0AAV1Q9U2</accession>
<dbReference type="InterPro" id="IPR003599">
    <property type="entry name" value="Ig_sub"/>
</dbReference>
<evidence type="ECO:0000313" key="5">
    <source>
        <dbReference type="EMBL" id="CAK6980801.1"/>
    </source>
</evidence>
<dbReference type="SUPFAM" id="SSF48726">
    <property type="entry name" value="Immunoglobulin"/>
    <property type="match status" value="1"/>
</dbReference>
<dbReference type="PANTHER" id="PTHR37996">
    <property type="entry name" value="B- AND T-LYMPHOCYTE ATTENUATOR"/>
    <property type="match status" value="1"/>
</dbReference>
<dbReference type="GO" id="GO:0005886">
    <property type="term" value="C:plasma membrane"/>
    <property type="evidence" value="ECO:0007669"/>
    <property type="project" value="InterPro"/>
</dbReference>
<dbReference type="PANTHER" id="PTHR37996:SF1">
    <property type="entry name" value="B- AND T-LYMPHOCYTE ATTENUATOR"/>
    <property type="match status" value="1"/>
</dbReference>
<dbReference type="InterPro" id="IPR007110">
    <property type="entry name" value="Ig-like_dom"/>
</dbReference>
<dbReference type="SMART" id="SM00409">
    <property type="entry name" value="IG"/>
    <property type="match status" value="1"/>
</dbReference>
<dbReference type="InterPro" id="IPR003598">
    <property type="entry name" value="Ig_sub2"/>
</dbReference>
<evidence type="ECO:0000259" key="4">
    <source>
        <dbReference type="PROSITE" id="PS50835"/>
    </source>
</evidence>
<dbReference type="InterPro" id="IPR036179">
    <property type="entry name" value="Ig-like_dom_sf"/>
</dbReference>
<organism evidence="5 6">
    <name type="scientific">Scomber scombrus</name>
    <name type="common">Atlantic mackerel</name>
    <name type="synonym">Scomber vernalis</name>
    <dbReference type="NCBI Taxonomy" id="13677"/>
    <lineage>
        <taxon>Eukaryota</taxon>
        <taxon>Metazoa</taxon>
        <taxon>Chordata</taxon>
        <taxon>Craniata</taxon>
        <taxon>Vertebrata</taxon>
        <taxon>Euteleostomi</taxon>
        <taxon>Actinopterygii</taxon>
        <taxon>Neopterygii</taxon>
        <taxon>Teleostei</taxon>
        <taxon>Neoteleostei</taxon>
        <taxon>Acanthomorphata</taxon>
        <taxon>Pelagiaria</taxon>
        <taxon>Scombriformes</taxon>
        <taxon>Scombridae</taxon>
        <taxon>Scomber</taxon>
    </lineage>
</organism>
<feature type="signal peptide" evidence="3">
    <location>
        <begin position="1"/>
        <end position="26"/>
    </location>
</feature>
<dbReference type="Proteomes" id="UP001314229">
    <property type="component" value="Unassembled WGS sequence"/>
</dbReference>
<comment type="caution">
    <text evidence="5">The sequence shown here is derived from an EMBL/GenBank/DDBJ whole genome shotgun (WGS) entry which is preliminary data.</text>
</comment>
<dbReference type="SMART" id="SM00408">
    <property type="entry name" value="IGc2"/>
    <property type="match status" value="1"/>
</dbReference>
<evidence type="ECO:0000313" key="6">
    <source>
        <dbReference type="Proteomes" id="UP001314229"/>
    </source>
</evidence>
<dbReference type="GO" id="GO:0038023">
    <property type="term" value="F:signaling receptor activity"/>
    <property type="evidence" value="ECO:0007669"/>
    <property type="project" value="InterPro"/>
</dbReference>
<evidence type="ECO:0000256" key="1">
    <source>
        <dbReference type="SAM" id="MobiDB-lite"/>
    </source>
</evidence>
<sequence>MRPNHSWTFLHVSVLAGLLLTLNAESEDDDCVPDIKVRRNTVYNTSLGKNLRIKCPVTLCNNSQPPISWNKLEKNAVPVNFNRSTHIKTEWENSTPEEGISVLIFQNIQRSDSGRYLCQTGGSVSHYISVSVYDNGERPNDTQENATITSESDHKQLGDQWMYVYSAAGIVGFVVIVTIISVISMRGCKGTPKKETHTENQYIVIPMDEQPASHERRGGPSVPSSRRSTRKKTRSSEPDELPREHVYGMIKDDQETQRNMAEDEASSVVYAALNHQLPRAAPVRPPRLMDESSEYAAIRVS</sequence>
<feature type="chain" id="PRO_5043449448" evidence="3">
    <location>
        <begin position="27"/>
        <end position="301"/>
    </location>
</feature>